<dbReference type="Proteomes" id="UP001229651">
    <property type="component" value="Unassembled WGS sequence"/>
</dbReference>
<comment type="caution">
    <text evidence="1">The sequence shown here is derived from an EMBL/GenBank/DDBJ whole genome shotgun (WGS) entry which is preliminary data.</text>
</comment>
<evidence type="ECO:0000313" key="1">
    <source>
        <dbReference type="EMBL" id="MDQ0377938.1"/>
    </source>
</evidence>
<organism evidence="1 2">
    <name type="scientific">Amycolatopsis thermophila</name>
    <dbReference type="NCBI Taxonomy" id="206084"/>
    <lineage>
        <taxon>Bacteria</taxon>
        <taxon>Bacillati</taxon>
        <taxon>Actinomycetota</taxon>
        <taxon>Actinomycetes</taxon>
        <taxon>Pseudonocardiales</taxon>
        <taxon>Pseudonocardiaceae</taxon>
        <taxon>Amycolatopsis</taxon>
    </lineage>
</organism>
<reference evidence="1 2" key="1">
    <citation type="submission" date="2023-07" db="EMBL/GenBank/DDBJ databases">
        <title>Sequencing the genomes of 1000 actinobacteria strains.</title>
        <authorList>
            <person name="Klenk H.-P."/>
        </authorList>
    </citation>
    <scope>NUCLEOTIDE SEQUENCE [LARGE SCALE GENOMIC DNA]</scope>
    <source>
        <strain evidence="1 2">DSM 45805</strain>
    </source>
</reference>
<dbReference type="RefSeq" id="WP_306990543.1">
    <property type="nucleotide sequence ID" value="NZ_JAUSUT010000001.1"/>
</dbReference>
<keyword evidence="2" id="KW-1185">Reference proteome</keyword>
<gene>
    <name evidence="1" type="ORF">FB470_001932</name>
</gene>
<accession>A0ABU0ERM8</accession>
<evidence type="ECO:0000313" key="2">
    <source>
        <dbReference type="Proteomes" id="UP001229651"/>
    </source>
</evidence>
<proteinExistence type="predicted"/>
<name>A0ABU0ERM8_9PSEU</name>
<dbReference type="EMBL" id="JAUSUT010000001">
    <property type="protein sequence ID" value="MDQ0377938.1"/>
    <property type="molecule type" value="Genomic_DNA"/>
</dbReference>
<sequence>MTALAFRRQCGLSTVGADVARHGREATARCKELGLEPRKLFDERWGEVNSYPWFVLAYATAR</sequence>
<protein>
    <submittedName>
        <fullName evidence="1">Uncharacterized protein</fullName>
    </submittedName>
</protein>